<dbReference type="Pfam" id="PF00528">
    <property type="entry name" value="BPD_transp_1"/>
    <property type="match status" value="1"/>
</dbReference>
<accession>R6MYR3</accession>
<keyword evidence="6 7" id="KW-0472">Membrane</keyword>
<dbReference type="PANTHER" id="PTHR30193:SF37">
    <property type="entry name" value="INNER MEMBRANE ABC TRANSPORTER PERMEASE PROTEIN YCJO"/>
    <property type="match status" value="1"/>
</dbReference>
<evidence type="ECO:0000259" key="8">
    <source>
        <dbReference type="PROSITE" id="PS50928"/>
    </source>
</evidence>
<dbReference type="PANTHER" id="PTHR30193">
    <property type="entry name" value="ABC TRANSPORTER PERMEASE PROTEIN"/>
    <property type="match status" value="1"/>
</dbReference>
<proteinExistence type="inferred from homology"/>
<keyword evidence="4 7" id="KW-0812">Transmembrane</keyword>
<evidence type="ECO:0000256" key="6">
    <source>
        <dbReference type="ARBA" id="ARBA00023136"/>
    </source>
</evidence>
<keyword evidence="2 7" id="KW-0813">Transport</keyword>
<evidence type="ECO:0000313" key="9">
    <source>
        <dbReference type="EMBL" id="CDC03950.1"/>
    </source>
</evidence>
<keyword evidence="5 7" id="KW-1133">Transmembrane helix</keyword>
<dbReference type="SUPFAM" id="SSF161098">
    <property type="entry name" value="MetI-like"/>
    <property type="match status" value="1"/>
</dbReference>
<dbReference type="InterPro" id="IPR051393">
    <property type="entry name" value="ABC_transporter_permease"/>
</dbReference>
<evidence type="ECO:0000256" key="1">
    <source>
        <dbReference type="ARBA" id="ARBA00004651"/>
    </source>
</evidence>
<dbReference type="PROSITE" id="PS50928">
    <property type="entry name" value="ABC_TM1"/>
    <property type="match status" value="1"/>
</dbReference>
<evidence type="ECO:0000256" key="4">
    <source>
        <dbReference type="ARBA" id="ARBA00022692"/>
    </source>
</evidence>
<comment type="subcellular location">
    <subcellularLocation>
        <location evidence="1 7">Cell membrane</location>
        <topology evidence="1 7">Multi-pass membrane protein</topology>
    </subcellularLocation>
</comment>
<dbReference type="EMBL" id="CBEP010000031">
    <property type="protein sequence ID" value="CDC03950.1"/>
    <property type="molecule type" value="Genomic_DNA"/>
</dbReference>
<comment type="caution">
    <text evidence="9">The sequence shown here is derived from an EMBL/GenBank/DDBJ whole genome shotgun (WGS) entry which is preliminary data.</text>
</comment>
<feature type="transmembrane region" description="Helical" evidence="7">
    <location>
        <begin position="154"/>
        <end position="177"/>
    </location>
</feature>
<feature type="transmembrane region" description="Helical" evidence="7">
    <location>
        <begin position="105"/>
        <end position="126"/>
    </location>
</feature>
<dbReference type="GO" id="GO:0005886">
    <property type="term" value="C:plasma membrane"/>
    <property type="evidence" value="ECO:0007669"/>
    <property type="project" value="UniProtKB-SubCell"/>
</dbReference>
<protein>
    <submittedName>
        <fullName evidence="9">ABC transporter permease protein</fullName>
    </submittedName>
</protein>
<sequence>MVRKKKSLYGYQMILPAILIYVVFFIAPAIYGVYYSLTDWTIGKSSVNFVGIQNYIKVFQESELRKAIGNTFLYTFVVVVFKNLFGLLLALAFNLNLKTRNYLRAVTFLPCILSSVVIGLVFVPILHPYGFLNTFLEAAGLGFMAQNWLTNVNIVMLSIAGVSIWQWTGYHMVIYLAGLQGISKEYYEASLIDGANAFQRFRKIYLPLLAPSLNINFILSMIGGLKVFSEPYALTGGGPGSASQVIALEVFEKFGRGEWGLGTALNVILMVFVILICIPLLLKMRKNEVEE</sequence>
<feature type="transmembrane region" description="Helical" evidence="7">
    <location>
        <begin position="259"/>
        <end position="282"/>
    </location>
</feature>
<comment type="similarity">
    <text evidence="7">Belongs to the binding-protein-dependent transport system permease family.</text>
</comment>
<organism evidence="9 10">
    <name type="scientific">[Clostridium] leptum CAG:27</name>
    <dbReference type="NCBI Taxonomy" id="1263068"/>
    <lineage>
        <taxon>Bacteria</taxon>
        <taxon>Bacillati</taxon>
        <taxon>Bacillota</taxon>
        <taxon>Clostridia</taxon>
        <taxon>Eubacteriales</taxon>
        <taxon>Oscillospiraceae</taxon>
        <taxon>Oscillospiraceae incertae sedis</taxon>
    </lineage>
</organism>
<dbReference type="InterPro" id="IPR000515">
    <property type="entry name" value="MetI-like"/>
</dbReference>
<dbReference type="Gene3D" id="1.10.3720.10">
    <property type="entry name" value="MetI-like"/>
    <property type="match status" value="1"/>
</dbReference>
<evidence type="ECO:0000256" key="5">
    <source>
        <dbReference type="ARBA" id="ARBA00022989"/>
    </source>
</evidence>
<name>R6MYR3_9FIRM</name>
<evidence type="ECO:0000256" key="2">
    <source>
        <dbReference type="ARBA" id="ARBA00022448"/>
    </source>
</evidence>
<feature type="transmembrane region" description="Helical" evidence="7">
    <location>
        <begin position="12"/>
        <end position="34"/>
    </location>
</feature>
<reference evidence="9" key="1">
    <citation type="submission" date="2012-11" db="EMBL/GenBank/DDBJ databases">
        <title>Dependencies among metagenomic species, viruses, plasmids and units of genetic variation.</title>
        <authorList>
            <person name="Nielsen H.B."/>
            <person name="Almeida M."/>
            <person name="Juncker A.S."/>
            <person name="Rasmussen S."/>
            <person name="Li J."/>
            <person name="Sunagawa S."/>
            <person name="Plichta D."/>
            <person name="Gautier L."/>
            <person name="Le Chatelier E."/>
            <person name="Peletier E."/>
            <person name="Bonde I."/>
            <person name="Nielsen T."/>
            <person name="Manichanh C."/>
            <person name="Arumugam M."/>
            <person name="Batto J."/>
            <person name="Santos M.B.Q.D."/>
            <person name="Blom N."/>
            <person name="Borruel N."/>
            <person name="Burgdorf K.S."/>
            <person name="Boumezbeur F."/>
            <person name="Casellas F."/>
            <person name="Dore J."/>
            <person name="Guarner F."/>
            <person name="Hansen T."/>
            <person name="Hildebrand F."/>
            <person name="Kaas R.S."/>
            <person name="Kennedy S."/>
            <person name="Kristiansen K."/>
            <person name="Kultima J.R."/>
            <person name="Leonard P."/>
            <person name="Levenez F."/>
            <person name="Lund O."/>
            <person name="Moumen B."/>
            <person name="Le Paslier D."/>
            <person name="Pons N."/>
            <person name="Pedersen O."/>
            <person name="Prifti E."/>
            <person name="Qin J."/>
            <person name="Raes J."/>
            <person name="Tap J."/>
            <person name="Tims S."/>
            <person name="Ussery D.W."/>
            <person name="Yamada T."/>
            <person name="MetaHit consortium"/>
            <person name="Renault P."/>
            <person name="Sicheritz-Ponten T."/>
            <person name="Bork P."/>
            <person name="Wang J."/>
            <person name="Brunak S."/>
            <person name="Ehrlich S.D."/>
        </authorList>
    </citation>
    <scope>NUCLEOTIDE SEQUENCE [LARGE SCALE GENOMIC DNA]</scope>
</reference>
<dbReference type="Proteomes" id="UP000018168">
    <property type="component" value="Unassembled WGS sequence"/>
</dbReference>
<gene>
    <name evidence="9" type="ORF">BN578_01946</name>
</gene>
<dbReference type="InterPro" id="IPR035906">
    <property type="entry name" value="MetI-like_sf"/>
</dbReference>
<feature type="transmembrane region" description="Helical" evidence="7">
    <location>
        <begin position="204"/>
        <end position="225"/>
    </location>
</feature>
<dbReference type="AlphaFoldDB" id="R6MYR3"/>
<feature type="domain" description="ABC transmembrane type-1" evidence="8">
    <location>
        <begin position="68"/>
        <end position="280"/>
    </location>
</feature>
<keyword evidence="3" id="KW-1003">Cell membrane</keyword>
<dbReference type="CDD" id="cd06261">
    <property type="entry name" value="TM_PBP2"/>
    <property type="match status" value="1"/>
</dbReference>
<feature type="transmembrane region" description="Helical" evidence="7">
    <location>
        <begin position="72"/>
        <end position="93"/>
    </location>
</feature>
<evidence type="ECO:0000256" key="7">
    <source>
        <dbReference type="RuleBase" id="RU363032"/>
    </source>
</evidence>
<dbReference type="GO" id="GO:0055085">
    <property type="term" value="P:transmembrane transport"/>
    <property type="evidence" value="ECO:0007669"/>
    <property type="project" value="InterPro"/>
</dbReference>
<evidence type="ECO:0000313" key="10">
    <source>
        <dbReference type="Proteomes" id="UP000018168"/>
    </source>
</evidence>
<evidence type="ECO:0000256" key="3">
    <source>
        <dbReference type="ARBA" id="ARBA00022475"/>
    </source>
</evidence>